<evidence type="ECO:0000313" key="3">
    <source>
        <dbReference type="Proteomes" id="UP000823388"/>
    </source>
</evidence>
<evidence type="ECO:0000256" key="1">
    <source>
        <dbReference type="SAM" id="MobiDB-lite"/>
    </source>
</evidence>
<keyword evidence="3" id="KW-1185">Reference proteome</keyword>
<accession>A0A8T0RUR3</accession>
<feature type="compositionally biased region" description="Gly residues" evidence="1">
    <location>
        <begin position="141"/>
        <end position="176"/>
    </location>
</feature>
<dbReference type="AlphaFoldDB" id="A0A8T0RUR3"/>
<evidence type="ECO:0000313" key="2">
    <source>
        <dbReference type="EMBL" id="KAG2590262.1"/>
    </source>
</evidence>
<gene>
    <name evidence="2" type="ORF">PVAP13_5NG280434</name>
</gene>
<organism evidence="2 3">
    <name type="scientific">Panicum virgatum</name>
    <name type="common">Blackwell switchgrass</name>
    <dbReference type="NCBI Taxonomy" id="38727"/>
    <lineage>
        <taxon>Eukaryota</taxon>
        <taxon>Viridiplantae</taxon>
        <taxon>Streptophyta</taxon>
        <taxon>Embryophyta</taxon>
        <taxon>Tracheophyta</taxon>
        <taxon>Spermatophyta</taxon>
        <taxon>Magnoliopsida</taxon>
        <taxon>Liliopsida</taxon>
        <taxon>Poales</taxon>
        <taxon>Poaceae</taxon>
        <taxon>PACMAD clade</taxon>
        <taxon>Panicoideae</taxon>
        <taxon>Panicodae</taxon>
        <taxon>Paniceae</taxon>
        <taxon>Panicinae</taxon>
        <taxon>Panicum</taxon>
        <taxon>Panicum sect. Hiantes</taxon>
    </lineage>
</organism>
<reference evidence="2" key="1">
    <citation type="submission" date="2020-05" db="EMBL/GenBank/DDBJ databases">
        <title>WGS assembly of Panicum virgatum.</title>
        <authorList>
            <person name="Lovell J.T."/>
            <person name="Jenkins J."/>
            <person name="Shu S."/>
            <person name="Juenger T.E."/>
            <person name="Schmutz J."/>
        </authorList>
    </citation>
    <scope>NUCLEOTIDE SEQUENCE</scope>
    <source>
        <strain evidence="2">AP13</strain>
    </source>
</reference>
<sequence length="184" mass="18973">MKAFSAWLATHKRNRFSEMNQHQSKQTLVYIMHQHFQFSTHMDQRSGTPAHGIHPDTMLGKTRSGDGIFLSFTWELAARERNEIVALFSGGGRQNNEVWPGEGQSAEAAALRRGRAPQAGAGGGGARGRCMVTACLGGGAGGRRAGGRGGGTRAGAQGGGAPGAGRGRAGGCGGGARAVADRST</sequence>
<dbReference type="EMBL" id="CM029046">
    <property type="protein sequence ID" value="KAG2590262.1"/>
    <property type="molecule type" value="Genomic_DNA"/>
</dbReference>
<dbReference type="Proteomes" id="UP000823388">
    <property type="component" value="Chromosome 5N"/>
</dbReference>
<protein>
    <submittedName>
        <fullName evidence="2">Uncharacterized protein</fullName>
    </submittedName>
</protein>
<comment type="caution">
    <text evidence="2">The sequence shown here is derived from an EMBL/GenBank/DDBJ whole genome shotgun (WGS) entry which is preliminary data.</text>
</comment>
<name>A0A8T0RUR3_PANVG</name>
<feature type="region of interest" description="Disordered" evidence="1">
    <location>
        <begin position="141"/>
        <end position="184"/>
    </location>
</feature>
<proteinExistence type="predicted"/>